<organism evidence="2 3">
    <name type="scientific">Kribbella aluminosa</name>
    <dbReference type="NCBI Taxonomy" id="416017"/>
    <lineage>
        <taxon>Bacteria</taxon>
        <taxon>Bacillati</taxon>
        <taxon>Actinomycetota</taxon>
        <taxon>Actinomycetes</taxon>
        <taxon>Propionibacteriales</taxon>
        <taxon>Kribbellaceae</taxon>
        <taxon>Kribbella</taxon>
    </lineage>
</organism>
<dbReference type="EMBL" id="JAGINT010000001">
    <property type="protein sequence ID" value="MBP2352560.1"/>
    <property type="molecule type" value="Genomic_DNA"/>
</dbReference>
<protein>
    <submittedName>
        <fullName evidence="2">Uncharacterized protein</fullName>
    </submittedName>
</protein>
<evidence type="ECO:0000313" key="2">
    <source>
        <dbReference type="EMBL" id="MBP2352560.1"/>
    </source>
</evidence>
<feature type="region of interest" description="Disordered" evidence="1">
    <location>
        <begin position="1"/>
        <end position="39"/>
    </location>
</feature>
<sequence>MTGESDFDEVVDRRTSNSMKWAGGNQWFPRSTALSGGRP</sequence>
<name>A0ABS4ULQ6_9ACTN</name>
<comment type="caution">
    <text evidence="2">The sequence shown here is derived from an EMBL/GenBank/DDBJ whole genome shotgun (WGS) entry which is preliminary data.</text>
</comment>
<gene>
    <name evidence="2" type="ORF">JOF29_003643</name>
</gene>
<feature type="compositionally biased region" description="Polar residues" evidence="1">
    <location>
        <begin position="28"/>
        <end position="39"/>
    </location>
</feature>
<evidence type="ECO:0000313" key="3">
    <source>
        <dbReference type="Proteomes" id="UP000755585"/>
    </source>
</evidence>
<evidence type="ECO:0000256" key="1">
    <source>
        <dbReference type="SAM" id="MobiDB-lite"/>
    </source>
</evidence>
<keyword evidence="3" id="KW-1185">Reference proteome</keyword>
<proteinExistence type="predicted"/>
<reference evidence="2 3" key="1">
    <citation type="submission" date="2021-03" db="EMBL/GenBank/DDBJ databases">
        <title>Sequencing the genomes of 1000 actinobacteria strains.</title>
        <authorList>
            <person name="Klenk H.-P."/>
        </authorList>
    </citation>
    <scope>NUCLEOTIDE SEQUENCE [LARGE SCALE GENOMIC DNA]</scope>
    <source>
        <strain evidence="2 3">DSM 18824</strain>
    </source>
</reference>
<accession>A0ABS4ULQ6</accession>
<dbReference type="Proteomes" id="UP000755585">
    <property type="component" value="Unassembled WGS sequence"/>
</dbReference>